<evidence type="ECO:0000313" key="1">
    <source>
        <dbReference type="Proteomes" id="UP000887565"/>
    </source>
</evidence>
<sequence length="74" mass="8054">MAVSAWDMIGFQCSAPTSAQCARAKSESKKVAPRHEHDRAPRNTTWHCAAPLVSMNRKSGAGASPYRVVPRCEV</sequence>
<keyword evidence="1" id="KW-1185">Reference proteome</keyword>
<protein>
    <submittedName>
        <fullName evidence="2">Uncharacterized protein</fullName>
    </submittedName>
</protein>
<dbReference type="AlphaFoldDB" id="A0A915JT74"/>
<reference evidence="2" key="1">
    <citation type="submission" date="2022-11" db="UniProtKB">
        <authorList>
            <consortium name="WormBaseParasite"/>
        </authorList>
    </citation>
    <scope>IDENTIFICATION</scope>
</reference>
<organism evidence="1 2">
    <name type="scientific">Romanomermis culicivorax</name>
    <name type="common">Nematode worm</name>
    <dbReference type="NCBI Taxonomy" id="13658"/>
    <lineage>
        <taxon>Eukaryota</taxon>
        <taxon>Metazoa</taxon>
        <taxon>Ecdysozoa</taxon>
        <taxon>Nematoda</taxon>
        <taxon>Enoplea</taxon>
        <taxon>Dorylaimia</taxon>
        <taxon>Mermithida</taxon>
        <taxon>Mermithoidea</taxon>
        <taxon>Mermithidae</taxon>
        <taxon>Romanomermis</taxon>
    </lineage>
</organism>
<dbReference type="Proteomes" id="UP000887565">
    <property type="component" value="Unplaced"/>
</dbReference>
<dbReference type="WBParaSite" id="nRc.2.0.1.t29313-RA">
    <property type="protein sequence ID" value="nRc.2.0.1.t29313-RA"/>
    <property type="gene ID" value="nRc.2.0.1.g29313"/>
</dbReference>
<name>A0A915JT74_ROMCU</name>
<evidence type="ECO:0000313" key="2">
    <source>
        <dbReference type="WBParaSite" id="nRc.2.0.1.t29313-RA"/>
    </source>
</evidence>
<accession>A0A915JT74</accession>
<proteinExistence type="predicted"/>